<dbReference type="AlphaFoldDB" id="A0A5N4DJG6"/>
<organism evidence="1 2">
    <name type="scientific">Camelus dromedarius</name>
    <name type="common">Dromedary</name>
    <name type="synonym">Arabian camel</name>
    <dbReference type="NCBI Taxonomy" id="9838"/>
    <lineage>
        <taxon>Eukaryota</taxon>
        <taxon>Metazoa</taxon>
        <taxon>Chordata</taxon>
        <taxon>Craniata</taxon>
        <taxon>Vertebrata</taxon>
        <taxon>Euteleostomi</taxon>
        <taxon>Mammalia</taxon>
        <taxon>Eutheria</taxon>
        <taxon>Laurasiatheria</taxon>
        <taxon>Artiodactyla</taxon>
        <taxon>Tylopoda</taxon>
        <taxon>Camelidae</taxon>
        <taxon>Camelus</taxon>
    </lineage>
</organism>
<name>A0A5N4DJG6_CAMDR</name>
<keyword evidence="2" id="KW-1185">Reference proteome</keyword>
<comment type="caution">
    <text evidence="1">The sequence shown here is derived from an EMBL/GenBank/DDBJ whole genome shotgun (WGS) entry which is preliminary data.</text>
</comment>
<protein>
    <submittedName>
        <fullName evidence="1">Uncharacterized protein</fullName>
    </submittedName>
</protein>
<reference evidence="1 2" key="1">
    <citation type="journal article" date="2019" name="Mol. Ecol. Resour.">
        <title>Improving Illumina assemblies with Hi-C and long reads: an example with the North African dromedary.</title>
        <authorList>
            <person name="Elbers J.P."/>
            <person name="Rogers M.F."/>
            <person name="Perelman P.L."/>
            <person name="Proskuryakova A.A."/>
            <person name="Serdyukova N.A."/>
            <person name="Johnson W.E."/>
            <person name="Horin P."/>
            <person name="Corander J."/>
            <person name="Murphy D."/>
            <person name="Burger P.A."/>
        </authorList>
    </citation>
    <scope>NUCLEOTIDE SEQUENCE [LARGE SCALE GENOMIC DNA]</scope>
    <source>
        <strain evidence="1">Drom800</strain>
        <tissue evidence="1">Blood</tissue>
    </source>
</reference>
<dbReference type="EMBL" id="JWIN03000011">
    <property type="protein sequence ID" value="KAB1271271.1"/>
    <property type="molecule type" value="Genomic_DNA"/>
</dbReference>
<accession>A0A5N4DJG6</accession>
<proteinExistence type="predicted"/>
<evidence type="ECO:0000313" key="2">
    <source>
        <dbReference type="Proteomes" id="UP000299084"/>
    </source>
</evidence>
<dbReference type="Proteomes" id="UP000299084">
    <property type="component" value="Unassembled WGS sequence"/>
</dbReference>
<gene>
    <name evidence="1" type="ORF">Cadr_000009610</name>
</gene>
<evidence type="ECO:0000313" key="1">
    <source>
        <dbReference type="EMBL" id="KAB1271271.1"/>
    </source>
</evidence>
<sequence>MECIPAAVSLQYLEVIRAAVAMRQLDLQLISMCKFQRVQIVTVLEVPSFLKRGHTGAAEHSGGPADTQELCHKAVLGRGCWTSYFGL</sequence>